<evidence type="ECO:0000313" key="1">
    <source>
        <dbReference type="EMBL" id="RCK58976.1"/>
    </source>
</evidence>
<comment type="caution">
    <text evidence="1">The sequence shown here is derived from an EMBL/GenBank/DDBJ whole genome shotgun (WGS) entry which is preliminary data.</text>
</comment>
<dbReference type="AlphaFoldDB" id="A0A367XZB8"/>
<name>A0A367XZB8_9ASCO</name>
<organism evidence="1 2">
    <name type="scientific">Candida viswanathii</name>
    <dbReference type="NCBI Taxonomy" id="5486"/>
    <lineage>
        <taxon>Eukaryota</taxon>
        <taxon>Fungi</taxon>
        <taxon>Dikarya</taxon>
        <taxon>Ascomycota</taxon>
        <taxon>Saccharomycotina</taxon>
        <taxon>Pichiomycetes</taxon>
        <taxon>Debaryomycetaceae</taxon>
        <taxon>Candida/Lodderomyces clade</taxon>
        <taxon>Candida</taxon>
    </lineage>
</organism>
<sequence>MSFKAKCIKPTEVKLRPLFYDVYARPESPFEKLKGWKWMADWLLRRGVGVVSDMEQRLAARLASGNFNGQHQRHGWYWWIITV</sequence>
<gene>
    <name evidence="1" type="ORF">Cantr_07275</name>
</gene>
<evidence type="ECO:0000313" key="2">
    <source>
        <dbReference type="Proteomes" id="UP000253472"/>
    </source>
</evidence>
<dbReference type="Proteomes" id="UP000253472">
    <property type="component" value="Unassembled WGS sequence"/>
</dbReference>
<accession>A0A367XZB8</accession>
<proteinExistence type="predicted"/>
<keyword evidence="2" id="KW-1185">Reference proteome</keyword>
<reference evidence="1 2" key="1">
    <citation type="submission" date="2018-06" db="EMBL/GenBank/DDBJ databases">
        <title>Whole genome sequencing of Candida tropicalis (genome annotated by CSBL at Korea University).</title>
        <authorList>
            <person name="Ahn J."/>
        </authorList>
    </citation>
    <scope>NUCLEOTIDE SEQUENCE [LARGE SCALE GENOMIC DNA]</scope>
    <source>
        <strain evidence="1 2">ATCC 20962</strain>
    </source>
</reference>
<protein>
    <submittedName>
        <fullName evidence="1">Uncharacterized protein</fullName>
    </submittedName>
</protein>
<dbReference type="EMBL" id="QLNQ01000027">
    <property type="protein sequence ID" value="RCK58976.1"/>
    <property type="molecule type" value="Genomic_DNA"/>
</dbReference>